<dbReference type="AlphaFoldDB" id="A0A1H4E8P1"/>
<dbReference type="GO" id="GO:0022857">
    <property type="term" value="F:transmembrane transporter activity"/>
    <property type="evidence" value="ECO:0007669"/>
    <property type="project" value="InterPro"/>
</dbReference>
<evidence type="ECO:0000313" key="8">
    <source>
        <dbReference type="Proteomes" id="UP000199394"/>
    </source>
</evidence>
<dbReference type="Gene3D" id="1.20.1740.10">
    <property type="entry name" value="Amino acid/polyamine transporter I"/>
    <property type="match status" value="1"/>
</dbReference>
<evidence type="ECO:0000313" key="7">
    <source>
        <dbReference type="EMBL" id="SEA81405.1"/>
    </source>
</evidence>
<accession>A0A1H4E8P1</accession>
<dbReference type="OrthoDB" id="1806975at2"/>
<name>A0A1H4E8P1_9FIRM</name>
<proteinExistence type="predicted"/>
<dbReference type="PANTHER" id="PTHR42770:SF12">
    <property type="entry name" value="AMINO ACID TRANSPORTER"/>
    <property type="match status" value="1"/>
</dbReference>
<dbReference type="PANTHER" id="PTHR42770">
    <property type="entry name" value="AMINO ACID TRANSPORTER-RELATED"/>
    <property type="match status" value="1"/>
</dbReference>
<evidence type="ECO:0000256" key="5">
    <source>
        <dbReference type="ARBA" id="ARBA00023136"/>
    </source>
</evidence>
<evidence type="ECO:0000256" key="2">
    <source>
        <dbReference type="ARBA" id="ARBA00022475"/>
    </source>
</evidence>
<dbReference type="EMBL" id="FNRK01000034">
    <property type="protein sequence ID" value="SEA81405.1"/>
    <property type="molecule type" value="Genomic_DNA"/>
</dbReference>
<feature type="transmembrane region" description="Helical" evidence="6">
    <location>
        <begin position="271"/>
        <end position="290"/>
    </location>
</feature>
<dbReference type="Proteomes" id="UP000199394">
    <property type="component" value="Unassembled WGS sequence"/>
</dbReference>
<evidence type="ECO:0000256" key="3">
    <source>
        <dbReference type="ARBA" id="ARBA00022692"/>
    </source>
</evidence>
<dbReference type="PIRSF" id="PIRSF006060">
    <property type="entry name" value="AA_transporter"/>
    <property type="match status" value="1"/>
</dbReference>
<dbReference type="InterPro" id="IPR050367">
    <property type="entry name" value="APC_superfamily"/>
</dbReference>
<reference evidence="7 8" key="1">
    <citation type="submission" date="2016-10" db="EMBL/GenBank/DDBJ databases">
        <authorList>
            <person name="de Groot N.N."/>
        </authorList>
    </citation>
    <scope>NUCLEOTIDE SEQUENCE [LARGE SCALE GENOMIC DNA]</scope>
    <source>
        <strain evidence="7 8">SR12</strain>
    </source>
</reference>
<dbReference type="RefSeq" id="WP_090309654.1">
    <property type="nucleotide sequence ID" value="NZ_FNRK01000034.1"/>
</dbReference>
<dbReference type="STRING" id="81409.SAMN04515656_13414"/>
<evidence type="ECO:0000256" key="1">
    <source>
        <dbReference type="ARBA" id="ARBA00004651"/>
    </source>
</evidence>
<feature type="transmembrane region" description="Helical" evidence="6">
    <location>
        <begin position="130"/>
        <end position="155"/>
    </location>
</feature>
<keyword evidence="2" id="KW-1003">Cell membrane</keyword>
<evidence type="ECO:0000256" key="6">
    <source>
        <dbReference type="SAM" id="Phobius"/>
    </source>
</evidence>
<organism evidence="7 8">
    <name type="scientific">Eubacterium aggregans</name>
    <dbReference type="NCBI Taxonomy" id="81409"/>
    <lineage>
        <taxon>Bacteria</taxon>
        <taxon>Bacillati</taxon>
        <taxon>Bacillota</taxon>
        <taxon>Clostridia</taxon>
        <taxon>Eubacteriales</taxon>
        <taxon>Eubacteriaceae</taxon>
        <taxon>Eubacterium</taxon>
    </lineage>
</organism>
<keyword evidence="5 6" id="KW-0472">Membrane</keyword>
<feature type="transmembrane region" description="Helical" evidence="6">
    <location>
        <begin position="176"/>
        <end position="196"/>
    </location>
</feature>
<dbReference type="GO" id="GO:0005886">
    <property type="term" value="C:plasma membrane"/>
    <property type="evidence" value="ECO:0007669"/>
    <property type="project" value="UniProtKB-SubCell"/>
</dbReference>
<gene>
    <name evidence="7" type="ORF">SAMN04515656_13414</name>
</gene>
<protein>
    <submittedName>
        <fullName evidence="7">Amino acid permease</fullName>
    </submittedName>
</protein>
<dbReference type="Pfam" id="PF13520">
    <property type="entry name" value="AA_permease_2"/>
    <property type="match status" value="1"/>
</dbReference>
<comment type="subcellular location">
    <subcellularLocation>
        <location evidence="1">Cell membrane</location>
        <topology evidence="1">Multi-pass membrane protein</topology>
    </subcellularLocation>
</comment>
<keyword evidence="4 6" id="KW-1133">Transmembrane helix</keyword>
<feature type="transmembrane region" description="Helical" evidence="6">
    <location>
        <begin position="80"/>
        <end position="100"/>
    </location>
</feature>
<dbReference type="InterPro" id="IPR002293">
    <property type="entry name" value="AA/rel_permease1"/>
</dbReference>
<feature type="transmembrane region" description="Helical" evidence="6">
    <location>
        <begin position="238"/>
        <end position="259"/>
    </location>
</feature>
<keyword evidence="8" id="KW-1185">Reference proteome</keyword>
<feature type="transmembrane region" description="Helical" evidence="6">
    <location>
        <begin position="202"/>
        <end position="226"/>
    </location>
</feature>
<keyword evidence="3 6" id="KW-0812">Transmembrane</keyword>
<feature type="transmembrane region" description="Helical" evidence="6">
    <location>
        <begin position="44"/>
        <end position="68"/>
    </location>
</feature>
<evidence type="ECO:0000256" key="4">
    <source>
        <dbReference type="ARBA" id="ARBA00022989"/>
    </source>
</evidence>
<sequence length="335" mass="36189">MFAKIQNVVAYGLVGSLTIMGLLGTIKAAPGTPVVQPAVLSSNFFDVTSLCGLAFFLFIGCEYVIPIANQVDNPRKKVPLGMVIGLVLILVMQILMVIGFKNYTPWAELGESTAPHVLYGTLLLGPVGTYWMALVSVLAVVSSVNTVISSLAYIAKGMAKIGLLPAFFMKSNRYGAPWIGILLFGGIILIINATGLSTSGSLSFLILTGTVFWMAAYIISHVNVLILRKRLPKAPRTFKVPGGPILPILGSIGIAWMIWNIDGDPAVRLSIYGVCGIIMAVLMVFAVGWVKGVMKKPLFKPYAVEEVMAMENELYPVYNDPKTGKMRPALEYEPK</sequence>